<evidence type="ECO:0000256" key="1">
    <source>
        <dbReference type="ARBA" id="ARBA00022723"/>
    </source>
</evidence>
<dbReference type="InterPro" id="IPR038765">
    <property type="entry name" value="Papain-like_cys_pep_sf"/>
</dbReference>
<dbReference type="KEGG" id="tps:THAPSDRAFT_22897"/>
<name>B8C3S5_THAPS</name>
<evidence type="ECO:0000313" key="10">
    <source>
        <dbReference type="Proteomes" id="UP000001449"/>
    </source>
</evidence>
<dbReference type="GO" id="GO:0004843">
    <property type="term" value="F:cysteine-type deubiquitinase activity"/>
    <property type="evidence" value="ECO:0007669"/>
    <property type="project" value="InterPro"/>
</dbReference>
<dbReference type="PaxDb" id="35128-Thaps22897"/>
<dbReference type="AlphaFoldDB" id="B8C3S5"/>
<dbReference type="STRING" id="35128.B8C3S5"/>
<keyword evidence="3" id="KW-0862">Zinc</keyword>
<dbReference type="Gene3D" id="6.10.140.2220">
    <property type="match status" value="1"/>
</dbReference>
<dbReference type="SUPFAM" id="SSF144232">
    <property type="entry name" value="HIT/MYND zinc finger-like"/>
    <property type="match status" value="1"/>
</dbReference>
<dbReference type="PROSITE" id="PS51283">
    <property type="entry name" value="DUSP"/>
    <property type="match status" value="1"/>
</dbReference>
<dbReference type="Gene3D" id="3.30.2230.10">
    <property type="entry name" value="DUSP-like"/>
    <property type="match status" value="1"/>
</dbReference>
<evidence type="ECO:0000259" key="6">
    <source>
        <dbReference type="PROSITE" id="PS50235"/>
    </source>
</evidence>
<dbReference type="InterPro" id="IPR002893">
    <property type="entry name" value="Znf_MYND"/>
</dbReference>
<dbReference type="Proteomes" id="UP000001449">
    <property type="component" value="Chromosome 5"/>
</dbReference>
<dbReference type="InterPro" id="IPR006615">
    <property type="entry name" value="Pept_C19_DUSP"/>
</dbReference>
<evidence type="ECO:0000256" key="5">
    <source>
        <dbReference type="SAM" id="MobiDB-lite"/>
    </source>
</evidence>
<dbReference type="PROSITE" id="PS50235">
    <property type="entry name" value="USP_3"/>
    <property type="match status" value="1"/>
</dbReference>
<dbReference type="Gene3D" id="1.25.40.10">
    <property type="entry name" value="Tetratricopeptide repeat domain"/>
    <property type="match status" value="1"/>
</dbReference>
<gene>
    <name evidence="9" type="ORF">THAPSDRAFT_22897</name>
</gene>
<sequence length="1078" mass="122304">MSSRASCETSASITSSNLAQSIRYKEDGNRFFNLKHYTAGIACYRRGLEELPCAIADKSSNNRKSKEERDVEVALRSNLALLLLRLAEETTDNTAQSHEQRHQWYLECETECTTVLEVNPSKAKIHYRRGHARSLLADCCKRDPLKQSEYWSGAESDFKQCEEVLQAQLEKNKWNDNVPTQSTKDILKDIMAARKALQQIHSSRATVGRQKTKPKILASGGKQSFVVHTPTNDEMEVNATPNTKFVSSNLTTGYTPEHNRPTPIEQKEFIASLLSRQCSPNDESSIVATQTPIAGEAFFLINMDWWQKWCQYVGFFTMYGGSDNKNNQNGESTRGASSKRELEEIDEMNARVLQLLPPGATIPQYIEMDRKDAITPTKKEDTHQQSSNVSLSSSSSSDDDSVTEGTMRISPGVIDNSSLILPDTNGVWYSKQCIEGNSNEDNKTVLLKNYLVRGYHFEVLPREAFAAFRCWYGETSPTLFRRATIMNELPWISQKKQSTCLSVRLPLYTEQWNVILHNPNGQHLRTDESSTALCGACRAPCATRLTCSKCHSVRYCRKECQRSHWSPYHKAVCRILSEQQQSGDANPNRGLIPESKVWGRVGLNNLGNTCFMSSAVQCIGHVAPLTRYFLRDSFLDDINEHNALGTGGKVANAYAFTMKAIWMGGHQHRSISPSALKRAIELFAPQFSGVQQQDSAEFVTYLLDALHEDTNRVRHPPYVEFPDVDLSKKLSISGAEAWDKHCIRNSSEVFDTFYGLYKNACVCPICDTSYVKFETFNHLTLEIPQRKAFDLEVILVRDFANTEEVSLPLRYCVSVPQDCTINDLKASLSKLSGVRRQMLAICSMKDNRISKLHKNNDHVSLLLNGGQIFAYEVTPVEEEDRTSFDSPEIHAFVNQCIIIDNKTRNLGVPFFVSFGKRIGCEEVYNRVWNYVKPFVIVGKEDDAPFQAMVKSKMRIRVVDQYFTTKDNITTQILPQSSSEQLVELLGYQIEDNVMELSLEWADIIDINSQPVHSGLVHISNFYQVLNHSCVEEYHQRTQQHQNHSNVMTLDDCIASFIRPEWLDSENKRSRYGDFQTFS</sequence>
<proteinExistence type="predicted"/>
<keyword evidence="1" id="KW-0479">Metal-binding</keyword>
<dbReference type="InterPro" id="IPR018200">
    <property type="entry name" value="USP_CS"/>
</dbReference>
<dbReference type="SUPFAM" id="SSF48452">
    <property type="entry name" value="TPR-like"/>
    <property type="match status" value="1"/>
</dbReference>
<dbReference type="InterPro" id="IPR035927">
    <property type="entry name" value="DUSP-like_sf"/>
</dbReference>
<dbReference type="PROSITE" id="PS50865">
    <property type="entry name" value="ZF_MYND_2"/>
    <property type="match status" value="1"/>
</dbReference>
<keyword evidence="10" id="KW-1185">Reference proteome</keyword>
<dbReference type="OMA" id="NELPWIS"/>
<dbReference type="PROSITE" id="PS00972">
    <property type="entry name" value="USP_1"/>
    <property type="match status" value="1"/>
</dbReference>
<dbReference type="Gene3D" id="3.90.70.10">
    <property type="entry name" value="Cysteine proteinases"/>
    <property type="match status" value="1"/>
</dbReference>
<protein>
    <submittedName>
        <fullName evidence="9">Uncharacterized protein</fullName>
    </submittedName>
</protein>
<evidence type="ECO:0000256" key="2">
    <source>
        <dbReference type="ARBA" id="ARBA00022771"/>
    </source>
</evidence>
<dbReference type="GeneID" id="7444892"/>
<evidence type="ECO:0000256" key="4">
    <source>
        <dbReference type="PROSITE-ProRule" id="PRU00134"/>
    </source>
</evidence>
<reference evidence="9 10" key="1">
    <citation type="journal article" date="2004" name="Science">
        <title>The genome of the diatom Thalassiosira pseudonana: ecology, evolution, and metabolism.</title>
        <authorList>
            <person name="Armbrust E.V."/>
            <person name="Berges J.A."/>
            <person name="Bowler C."/>
            <person name="Green B.R."/>
            <person name="Martinez D."/>
            <person name="Putnam N.H."/>
            <person name="Zhou S."/>
            <person name="Allen A.E."/>
            <person name="Apt K.E."/>
            <person name="Bechner M."/>
            <person name="Brzezinski M.A."/>
            <person name="Chaal B.K."/>
            <person name="Chiovitti A."/>
            <person name="Davis A.K."/>
            <person name="Demarest M.S."/>
            <person name="Detter J.C."/>
            <person name="Glavina T."/>
            <person name="Goodstein D."/>
            <person name="Hadi M.Z."/>
            <person name="Hellsten U."/>
            <person name="Hildebrand M."/>
            <person name="Jenkins B.D."/>
            <person name="Jurka J."/>
            <person name="Kapitonov V.V."/>
            <person name="Kroger N."/>
            <person name="Lau W.W."/>
            <person name="Lane T.W."/>
            <person name="Larimer F.W."/>
            <person name="Lippmeier J.C."/>
            <person name="Lucas S."/>
            <person name="Medina M."/>
            <person name="Montsant A."/>
            <person name="Obornik M."/>
            <person name="Parker M.S."/>
            <person name="Palenik B."/>
            <person name="Pazour G.J."/>
            <person name="Richardson P.M."/>
            <person name="Rynearson T.A."/>
            <person name="Saito M.A."/>
            <person name="Schwartz D.C."/>
            <person name="Thamatrakoln K."/>
            <person name="Valentin K."/>
            <person name="Vardi A."/>
            <person name="Wilkerson F.P."/>
            <person name="Rokhsar D.S."/>
        </authorList>
    </citation>
    <scope>NUCLEOTIDE SEQUENCE [LARGE SCALE GENOMIC DNA]</scope>
    <source>
        <strain evidence="9 10">CCMP1335</strain>
    </source>
</reference>
<evidence type="ECO:0000259" key="8">
    <source>
        <dbReference type="PROSITE" id="PS51283"/>
    </source>
</evidence>
<dbReference type="EMBL" id="CM000642">
    <property type="protein sequence ID" value="EED92612.1"/>
    <property type="molecule type" value="Genomic_DNA"/>
</dbReference>
<dbReference type="PROSITE" id="PS01360">
    <property type="entry name" value="ZF_MYND_1"/>
    <property type="match status" value="1"/>
</dbReference>
<dbReference type="InterPro" id="IPR028889">
    <property type="entry name" value="USP"/>
</dbReference>
<organism evidence="9 10">
    <name type="scientific">Thalassiosira pseudonana</name>
    <name type="common">Marine diatom</name>
    <name type="synonym">Cyclotella nana</name>
    <dbReference type="NCBI Taxonomy" id="35128"/>
    <lineage>
        <taxon>Eukaryota</taxon>
        <taxon>Sar</taxon>
        <taxon>Stramenopiles</taxon>
        <taxon>Ochrophyta</taxon>
        <taxon>Bacillariophyta</taxon>
        <taxon>Coscinodiscophyceae</taxon>
        <taxon>Thalassiosirophycidae</taxon>
        <taxon>Thalassiosirales</taxon>
        <taxon>Thalassiosiraceae</taxon>
        <taxon>Thalassiosira</taxon>
    </lineage>
</organism>
<dbReference type="RefSeq" id="XP_002290860.1">
    <property type="nucleotide sequence ID" value="XM_002290824.1"/>
</dbReference>
<dbReference type="PANTHER" id="PTHR21646:SF76">
    <property type="entry name" value="UBIQUITIN CARBOXYL-TERMINAL HYDROLASE 32"/>
    <property type="match status" value="1"/>
</dbReference>
<dbReference type="InterPro" id="IPR001394">
    <property type="entry name" value="Peptidase_C19_UCH"/>
</dbReference>
<dbReference type="Pfam" id="PF01753">
    <property type="entry name" value="zf-MYND"/>
    <property type="match status" value="1"/>
</dbReference>
<feature type="domain" description="USP" evidence="6">
    <location>
        <begin position="601"/>
        <end position="961"/>
    </location>
</feature>
<dbReference type="eggNOG" id="KOG1870">
    <property type="taxonomic scope" value="Eukaryota"/>
</dbReference>
<dbReference type="InParanoid" id="B8C3S5"/>
<evidence type="ECO:0000256" key="3">
    <source>
        <dbReference type="ARBA" id="ARBA00022833"/>
    </source>
</evidence>
<reference evidence="9 10" key="2">
    <citation type="journal article" date="2008" name="Nature">
        <title>The Phaeodactylum genome reveals the evolutionary history of diatom genomes.</title>
        <authorList>
            <person name="Bowler C."/>
            <person name="Allen A.E."/>
            <person name="Badger J.H."/>
            <person name="Grimwood J."/>
            <person name="Jabbari K."/>
            <person name="Kuo A."/>
            <person name="Maheswari U."/>
            <person name="Martens C."/>
            <person name="Maumus F."/>
            <person name="Otillar R.P."/>
            <person name="Rayko E."/>
            <person name="Salamov A."/>
            <person name="Vandepoele K."/>
            <person name="Beszteri B."/>
            <person name="Gruber A."/>
            <person name="Heijde M."/>
            <person name="Katinka M."/>
            <person name="Mock T."/>
            <person name="Valentin K."/>
            <person name="Verret F."/>
            <person name="Berges J.A."/>
            <person name="Brownlee C."/>
            <person name="Cadoret J.P."/>
            <person name="Chiovitti A."/>
            <person name="Choi C.J."/>
            <person name="Coesel S."/>
            <person name="De Martino A."/>
            <person name="Detter J.C."/>
            <person name="Durkin C."/>
            <person name="Falciatore A."/>
            <person name="Fournet J."/>
            <person name="Haruta M."/>
            <person name="Huysman M.J."/>
            <person name="Jenkins B.D."/>
            <person name="Jiroutova K."/>
            <person name="Jorgensen R.E."/>
            <person name="Joubert Y."/>
            <person name="Kaplan A."/>
            <person name="Kroger N."/>
            <person name="Kroth P.G."/>
            <person name="La Roche J."/>
            <person name="Lindquist E."/>
            <person name="Lommer M."/>
            <person name="Martin-Jezequel V."/>
            <person name="Lopez P.J."/>
            <person name="Lucas S."/>
            <person name="Mangogna M."/>
            <person name="McGinnis K."/>
            <person name="Medlin L.K."/>
            <person name="Montsant A."/>
            <person name="Oudot-Le Secq M.P."/>
            <person name="Napoli C."/>
            <person name="Obornik M."/>
            <person name="Parker M.S."/>
            <person name="Petit J.L."/>
            <person name="Porcel B.M."/>
            <person name="Poulsen N."/>
            <person name="Robison M."/>
            <person name="Rychlewski L."/>
            <person name="Rynearson T.A."/>
            <person name="Schmutz J."/>
            <person name="Shapiro H."/>
            <person name="Siaut M."/>
            <person name="Stanley M."/>
            <person name="Sussman M.R."/>
            <person name="Taylor A.R."/>
            <person name="Vardi A."/>
            <person name="von Dassow P."/>
            <person name="Vyverman W."/>
            <person name="Willis A."/>
            <person name="Wyrwicz L.S."/>
            <person name="Rokhsar D.S."/>
            <person name="Weissenbach J."/>
            <person name="Armbrust E.V."/>
            <person name="Green B.R."/>
            <person name="Van de Peer Y."/>
            <person name="Grigoriev I.V."/>
        </authorList>
    </citation>
    <scope>NUCLEOTIDE SEQUENCE [LARGE SCALE GENOMIC DNA]</scope>
    <source>
        <strain evidence="9 10">CCMP1335</strain>
    </source>
</reference>
<feature type="domain" description="DUSP" evidence="8">
    <location>
        <begin position="261"/>
        <end position="485"/>
    </location>
</feature>
<dbReference type="GO" id="GO:0008270">
    <property type="term" value="F:zinc ion binding"/>
    <property type="evidence" value="ECO:0007669"/>
    <property type="project" value="UniProtKB-KW"/>
</dbReference>
<dbReference type="PANTHER" id="PTHR21646">
    <property type="entry name" value="UBIQUITIN CARBOXYL-TERMINAL HYDROLASE"/>
    <property type="match status" value="1"/>
</dbReference>
<dbReference type="GO" id="GO:0016579">
    <property type="term" value="P:protein deubiquitination"/>
    <property type="evidence" value="ECO:0007669"/>
    <property type="project" value="InterPro"/>
</dbReference>
<accession>B8C3S5</accession>
<dbReference type="SUPFAM" id="SSF54001">
    <property type="entry name" value="Cysteine proteinases"/>
    <property type="match status" value="1"/>
</dbReference>
<dbReference type="MEROPS" id="C19.010"/>
<evidence type="ECO:0000313" key="9">
    <source>
        <dbReference type="EMBL" id="EED92612.1"/>
    </source>
</evidence>
<dbReference type="Pfam" id="PF00443">
    <property type="entry name" value="UCH"/>
    <property type="match status" value="1"/>
</dbReference>
<feature type="compositionally biased region" description="Low complexity" evidence="5">
    <location>
        <begin position="386"/>
        <end position="396"/>
    </location>
</feature>
<evidence type="ECO:0000259" key="7">
    <source>
        <dbReference type="PROSITE" id="PS50865"/>
    </source>
</evidence>
<dbReference type="SMART" id="SM00695">
    <property type="entry name" value="DUSP"/>
    <property type="match status" value="1"/>
</dbReference>
<dbReference type="InterPro" id="IPR050185">
    <property type="entry name" value="Ub_carboxyl-term_hydrolase"/>
</dbReference>
<feature type="domain" description="MYND-type" evidence="7">
    <location>
        <begin position="534"/>
        <end position="573"/>
    </location>
</feature>
<dbReference type="Pfam" id="PF06337">
    <property type="entry name" value="DUSP"/>
    <property type="match status" value="1"/>
</dbReference>
<keyword evidence="2 4" id="KW-0863">Zinc-finger</keyword>
<dbReference type="SUPFAM" id="SSF143791">
    <property type="entry name" value="DUSP-like"/>
    <property type="match status" value="1"/>
</dbReference>
<feature type="region of interest" description="Disordered" evidence="5">
    <location>
        <begin position="376"/>
        <end position="408"/>
    </location>
</feature>
<dbReference type="InterPro" id="IPR011990">
    <property type="entry name" value="TPR-like_helical_dom_sf"/>
</dbReference>
<dbReference type="HOGENOM" id="CLU_286616_0_0_1"/>